<dbReference type="Proteomes" id="UP000234950">
    <property type="component" value="Unassembled WGS sequence"/>
</dbReference>
<organism evidence="1 2">
    <name type="scientific">Neobacillus cucumis</name>
    <dbReference type="NCBI Taxonomy" id="1740721"/>
    <lineage>
        <taxon>Bacteria</taxon>
        <taxon>Bacillati</taxon>
        <taxon>Bacillota</taxon>
        <taxon>Bacilli</taxon>
        <taxon>Bacillales</taxon>
        <taxon>Bacillaceae</taxon>
        <taxon>Neobacillus</taxon>
    </lineage>
</organism>
<gene>
    <name evidence="1" type="ORF">CVD27_15020</name>
</gene>
<dbReference type="RefSeq" id="WP_101648719.1">
    <property type="nucleotide sequence ID" value="NZ_PGVE01000057.1"/>
</dbReference>
<evidence type="ECO:0000313" key="1">
    <source>
        <dbReference type="EMBL" id="PLS03381.1"/>
    </source>
</evidence>
<keyword evidence="2" id="KW-1185">Reference proteome</keyword>
<dbReference type="AlphaFoldDB" id="A0A2N5HCY5"/>
<accession>A0A2N5HCY5</accession>
<evidence type="ECO:0000313" key="2">
    <source>
        <dbReference type="Proteomes" id="UP000234950"/>
    </source>
</evidence>
<comment type="caution">
    <text evidence="1">The sequence shown here is derived from an EMBL/GenBank/DDBJ whole genome shotgun (WGS) entry which is preliminary data.</text>
</comment>
<reference evidence="1 2" key="1">
    <citation type="submission" date="2017-11" db="EMBL/GenBank/DDBJ databases">
        <title>Comparitive Functional Genomics of Dry Heat Resistant strains isolated from the Viking Spacecraft.</title>
        <authorList>
            <person name="Seuylemezian A."/>
            <person name="Cooper K."/>
            <person name="Vaishampayan P."/>
        </authorList>
    </citation>
    <scope>NUCLEOTIDE SEQUENCE [LARGE SCALE GENOMIC DNA]</scope>
    <source>
        <strain evidence="1 2">V32-6</strain>
    </source>
</reference>
<protein>
    <submittedName>
        <fullName evidence="1">Uncharacterized protein</fullName>
    </submittedName>
</protein>
<dbReference type="EMBL" id="PGVE01000057">
    <property type="protein sequence ID" value="PLS03381.1"/>
    <property type="molecule type" value="Genomic_DNA"/>
</dbReference>
<proteinExistence type="predicted"/>
<name>A0A2N5HCY5_9BACI</name>
<sequence length="135" mass="15161">MPSTTVTTNVKRHLDDSTFFYCNEELIRLVGTLHAQTHVTLVDNKATLLEFHFNPQNVTGIAPNGETLHATGVTRWTEHIKGAGPYEYTFVNNYRVIGQGQTPNYLVHQVVHVTINANGETTVDFDKNFTVNCNK</sequence>